<dbReference type="Proteomes" id="UP000831189">
    <property type="component" value="Chromosome"/>
</dbReference>
<evidence type="ECO:0000313" key="3">
    <source>
        <dbReference type="Proteomes" id="UP000831189"/>
    </source>
</evidence>
<keyword evidence="1" id="KW-0812">Transmembrane</keyword>
<dbReference type="InterPro" id="IPR012902">
    <property type="entry name" value="N_methyl_site"/>
</dbReference>
<evidence type="ECO:0000313" key="2">
    <source>
        <dbReference type="EMBL" id="UPQ83459.1"/>
    </source>
</evidence>
<dbReference type="EMBL" id="CP096208">
    <property type="protein sequence ID" value="UPQ83459.1"/>
    <property type="molecule type" value="Genomic_DNA"/>
</dbReference>
<dbReference type="Pfam" id="PF16074">
    <property type="entry name" value="PilW"/>
    <property type="match status" value="1"/>
</dbReference>
<keyword evidence="1" id="KW-0472">Membrane</keyword>
<dbReference type="InterPro" id="IPR032092">
    <property type="entry name" value="PilW"/>
</dbReference>
<sequence>MNHRLHVQLSKQRGLSIVELLVAVVISMLLMTGVVQVFVSSKQTYASNEAASRLQENGRFALEFIAQSARHAGYVETANTTVTPPNPIANPGAENCNTPQVCSTQGVGNASDTIGFAQQPRIVEGARRDCLGNTLSGATADRDLIINQFEIITGANDVPSALGCKSWNFTKGAGEWVAGPGASRLVDGIDALQIQYGITTSGDRNSVNQYISADRVTALNRWNDIVAIRIAVLANSVDPVSPPVPARQYVLLDAPPILIDDGRARQVFTTTIKLRNNF</sequence>
<protein>
    <submittedName>
        <fullName evidence="2">PilW family protein</fullName>
    </submittedName>
</protein>
<name>A0ABY4KSD1_9PSED</name>
<feature type="transmembrane region" description="Helical" evidence="1">
    <location>
        <begin position="20"/>
        <end position="39"/>
    </location>
</feature>
<evidence type="ECO:0000256" key="1">
    <source>
        <dbReference type="SAM" id="Phobius"/>
    </source>
</evidence>
<keyword evidence="1" id="KW-1133">Transmembrane helix</keyword>
<accession>A0ABY4KSD1</accession>
<organism evidence="2 3">
    <name type="scientific">Pseudomonas knackmussii</name>
    <dbReference type="NCBI Taxonomy" id="65741"/>
    <lineage>
        <taxon>Bacteria</taxon>
        <taxon>Pseudomonadati</taxon>
        <taxon>Pseudomonadota</taxon>
        <taxon>Gammaproteobacteria</taxon>
        <taxon>Pseudomonadales</taxon>
        <taxon>Pseudomonadaceae</taxon>
        <taxon>Pseudomonas</taxon>
    </lineage>
</organism>
<dbReference type="Pfam" id="PF07963">
    <property type="entry name" value="N_methyl"/>
    <property type="match status" value="1"/>
</dbReference>
<reference evidence="2 3" key="1">
    <citation type="submission" date="2022-04" db="EMBL/GenBank/DDBJ databases">
        <title>Pseudomonas knackmussii B09-2.</title>
        <authorList>
            <person name="Deng Y."/>
        </authorList>
    </citation>
    <scope>NUCLEOTIDE SEQUENCE [LARGE SCALE GENOMIC DNA]</scope>
    <source>
        <strain evidence="2 3">B09-2</strain>
    </source>
</reference>
<keyword evidence="3" id="KW-1185">Reference proteome</keyword>
<gene>
    <name evidence="2" type="ORF">M0M42_03355</name>
</gene>
<proteinExistence type="predicted"/>